<dbReference type="EMBL" id="CAWYQH010000119">
    <property type="protein sequence ID" value="CAK8690567.1"/>
    <property type="molecule type" value="Genomic_DNA"/>
</dbReference>
<dbReference type="SUPFAM" id="SSF53067">
    <property type="entry name" value="Actin-like ATPase domain"/>
    <property type="match status" value="2"/>
</dbReference>
<sequence>MISLTNNNSASSSPGDKETTTSAESEVSSATLDVEAITQQANMTIVIHPGSSHLRIGRASDPQPVMIPHVIAWRHKNPETQTAKRMKLIREDNKPDLKDLRKIEDMFFFTGCLESTADEVRKENSKKKPEKLQEGCGWTWTDTSLAPKFLIGDDALYIDEEDCYDLFWPIVNGQLNLKSKSITAVLADLQCLWTKAIENFLRIPVKDIGKYRCILVIPDIYNREHIKNLVNLLLDQMQFSAIIIHQESVCATYGCGVANACVVDVGHQKTAVCCVEDGFSHFNTRLCMDIGGCDITGVFAWILMQNNFPYKECNVENRMDFLLLEELKETFCHLDVDRIGPEPQEFSLRRPGQMSLLYPFTLGDEAMQAPISLFFPKLYGKQCQSLCIHFPTKNMGASDDPFDETYLASTRTKQEEAWAVKKEKAAAARIEEKIESNDRDEISMMTHKEKLGRKFSIPKEFIGLDDAIVWSIENSPDSYENELKSKMYSCILVVGGGLANFDGVEDYLRKRIEEKIPKSSKSLVGHVKVVTKPKGQDSSIISWKGGTVLSSLDNAQELWIKRNLWMEHGLRLLRENCAFIW</sequence>
<evidence type="ECO:0000256" key="2">
    <source>
        <dbReference type="SAM" id="MobiDB-lite"/>
    </source>
</evidence>
<proteinExistence type="inferred from homology"/>
<reference evidence="3 4" key="1">
    <citation type="submission" date="2024-02" db="EMBL/GenBank/DDBJ databases">
        <authorList>
            <person name="Daric V."/>
            <person name="Darras S."/>
        </authorList>
    </citation>
    <scope>NUCLEOTIDE SEQUENCE [LARGE SCALE GENOMIC DNA]</scope>
</reference>
<keyword evidence="4" id="KW-1185">Reference proteome</keyword>
<evidence type="ECO:0000256" key="1">
    <source>
        <dbReference type="RuleBase" id="RU000487"/>
    </source>
</evidence>
<evidence type="ECO:0008006" key="5">
    <source>
        <dbReference type="Google" id="ProtNLM"/>
    </source>
</evidence>
<dbReference type="CDD" id="cd10206">
    <property type="entry name" value="ASKHA_NBD_Arp8-like"/>
    <property type="match status" value="1"/>
</dbReference>
<organism evidence="3 4">
    <name type="scientific">Clavelina lepadiformis</name>
    <name type="common">Light-bulb sea squirt</name>
    <name type="synonym">Ascidia lepadiformis</name>
    <dbReference type="NCBI Taxonomy" id="159417"/>
    <lineage>
        <taxon>Eukaryota</taxon>
        <taxon>Metazoa</taxon>
        <taxon>Chordata</taxon>
        <taxon>Tunicata</taxon>
        <taxon>Ascidiacea</taxon>
        <taxon>Aplousobranchia</taxon>
        <taxon>Clavelinidae</taxon>
        <taxon>Clavelina</taxon>
    </lineage>
</organism>
<feature type="region of interest" description="Disordered" evidence="2">
    <location>
        <begin position="1"/>
        <end position="28"/>
    </location>
</feature>
<comment type="similarity">
    <text evidence="1">Belongs to the actin family.</text>
</comment>
<dbReference type="Gene3D" id="3.90.640.10">
    <property type="entry name" value="Actin, Chain A, domain 4"/>
    <property type="match status" value="1"/>
</dbReference>
<evidence type="ECO:0000313" key="4">
    <source>
        <dbReference type="Proteomes" id="UP001642483"/>
    </source>
</evidence>
<dbReference type="InterPro" id="IPR043129">
    <property type="entry name" value="ATPase_NBD"/>
</dbReference>
<dbReference type="Proteomes" id="UP001642483">
    <property type="component" value="Unassembled WGS sequence"/>
</dbReference>
<accession>A0ABP0GGH5</accession>
<protein>
    <recommendedName>
        <fullName evidence="5">Actin-related protein 8</fullName>
    </recommendedName>
</protein>
<dbReference type="Gene3D" id="3.30.420.40">
    <property type="match status" value="2"/>
</dbReference>
<comment type="caution">
    <text evidence="3">The sequence shown here is derived from an EMBL/GenBank/DDBJ whole genome shotgun (WGS) entry which is preliminary data.</text>
</comment>
<feature type="compositionally biased region" description="Polar residues" evidence="2">
    <location>
        <begin position="1"/>
        <end position="14"/>
    </location>
</feature>
<dbReference type="InterPro" id="IPR004000">
    <property type="entry name" value="Actin"/>
</dbReference>
<gene>
    <name evidence="3" type="ORF">CVLEPA_LOCUS23169</name>
</gene>
<dbReference type="PANTHER" id="PTHR11937">
    <property type="entry name" value="ACTIN"/>
    <property type="match status" value="1"/>
</dbReference>
<evidence type="ECO:0000313" key="3">
    <source>
        <dbReference type="EMBL" id="CAK8690567.1"/>
    </source>
</evidence>
<name>A0ABP0GGH5_CLALP</name>
<dbReference type="Pfam" id="PF00022">
    <property type="entry name" value="Actin"/>
    <property type="match status" value="1"/>
</dbReference>
<dbReference type="SMART" id="SM00268">
    <property type="entry name" value="ACTIN"/>
    <property type="match status" value="1"/>
</dbReference>